<evidence type="ECO:0000313" key="1">
    <source>
        <dbReference type="EMBL" id="MCP2729728.1"/>
    </source>
</evidence>
<evidence type="ECO:0000313" key="2">
    <source>
        <dbReference type="Proteomes" id="UP001204953"/>
    </source>
</evidence>
<sequence length="255" mass="29074">MLQMAKRTIKRLFFTEKREIPICWVRHSQTYWLTQQFAEDIIKPKKSPYSQKIEQIASETNSLGRQPLWDGYLTNDPANDRGSTRMPNNVRTASVMGDFYTSLVTKRRPNLIVEFGTAFGVSGMYFLAGLEANQEGELLTFEPNKIWADIARKNLNQISNRFNLTIGTFEENIDQLLLNSKTIDVAFIDAIHTSEFVIPQLNIVIERSSPQAIIIIDDINFSEDMKNCWEEVSADSRFAASAKLGNRVGILELKS</sequence>
<proteinExistence type="predicted"/>
<dbReference type="Proteomes" id="UP001204953">
    <property type="component" value="Unassembled WGS sequence"/>
</dbReference>
<dbReference type="EMBL" id="JAMZMM010000137">
    <property type="protein sequence ID" value="MCP2729728.1"/>
    <property type="molecule type" value="Genomic_DNA"/>
</dbReference>
<keyword evidence="1" id="KW-0489">Methyltransferase</keyword>
<comment type="caution">
    <text evidence="1">The sequence shown here is derived from an EMBL/GenBank/DDBJ whole genome shotgun (WGS) entry which is preliminary data.</text>
</comment>
<dbReference type="SUPFAM" id="SSF53335">
    <property type="entry name" value="S-adenosyl-L-methionine-dependent methyltransferases"/>
    <property type="match status" value="1"/>
</dbReference>
<dbReference type="GO" id="GO:0008168">
    <property type="term" value="F:methyltransferase activity"/>
    <property type="evidence" value="ECO:0007669"/>
    <property type="project" value="UniProtKB-KW"/>
</dbReference>
<dbReference type="AlphaFoldDB" id="A0AAE3GTR6"/>
<accession>A0AAE3GTR6</accession>
<dbReference type="Gene3D" id="3.40.50.150">
    <property type="entry name" value="Vaccinia Virus protein VP39"/>
    <property type="match status" value="1"/>
</dbReference>
<reference evidence="1" key="1">
    <citation type="submission" date="2022-06" db="EMBL/GenBank/DDBJ databases">
        <title>New cyanobacteria of genus Symplocastrum in benthos of Lake Baikal.</title>
        <authorList>
            <person name="Sorokovikova E."/>
            <person name="Tikhonova I."/>
            <person name="Krasnopeev A."/>
            <person name="Evseev P."/>
            <person name="Gladkikh A."/>
            <person name="Belykh O."/>
        </authorList>
    </citation>
    <scope>NUCLEOTIDE SEQUENCE</scope>
    <source>
        <strain evidence="1">BBK-W-15</strain>
    </source>
</reference>
<organism evidence="1 2">
    <name type="scientific">Limnofasciculus baicalensis BBK-W-15</name>
    <dbReference type="NCBI Taxonomy" id="2699891"/>
    <lineage>
        <taxon>Bacteria</taxon>
        <taxon>Bacillati</taxon>
        <taxon>Cyanobacteriota</taxon>
        <taxon>Cyanophyceae</taxon>
        <taxon>Coleofasciculales</taxon>
        <taxon>Coleofasciculaceae</taxon>
        <taxon>Limnofasciculus</taxon>
        <taxon>Limnofasciculus baicalensis</taxon>
    </lineage>
</organism>
<dbReference type="GO" id="GO:0032259">
    <property type="term" value="P:methylation"/>
    <property type="evidence" value="ECO:0007669"/>
    <property type="project" value="UniProtKB-KW"/>
</dbReference>
<keyword evidence="2" id="KW-1185">Reference proteome</keyword>
<gene>
    <name evidence="1" type="ORF">NJ959_14845</name>
</gene>
<keyword evidence="1" id="KW-0808">Transferase</keyword>
<dbReference type="Pfam" id="PF13578">
    <property type="entry name" value="Methyltransf_24"/>
    <property type="match status" value="1"/>
</dbReference>
<protein>
    <submittedName>
        <fullName evidence="1">Class I SAM-dependent methyltransferase</fullName>
    </submittedName>
</protein>
<name>A0AAE3GTR6_9CYAN</name>
<dbReference type="RefSeq" id="WP_254012505.1">
    <property type="nucleotide sequence ID" value="NZ_JAMZMM010000137.1"/>
</dbReference>
<dbReference type="InterPro" id="IPR029063">
    <property type="entry name" value="SAM-dependent_MTases_sf"/>
</dbReference>